<organism evidence="1 2">
    <name type="scientific">Panagrolaimus sp. ES5</name>
    <dbReference type="NCBI Taxonomy" id="591445"/>
    <lineage>
        <taxon>Eukaryota</taxon>
        <taxon>Metazoa</taxon>
        <taxon>Ecdysozoa</taxon>
        <taxon>Nematoda</taxon>
        <taxon>Chromadorea</taxon>
        <taxon>Rhabditida</taxon>
        <taxon>Tylenchina</taxon>
        <taxon>Panagrolaimomorpha</taxon>
        <taxon>Panagrolaimoidea</taxon>
        <taxon>Panagrolaimidae</taxon>
        <taxon>Panagrolaimus</taxon>
    </lineage>
</organism>
<dbReference type="WBParaSite" id="ES5_v2.g16163.t1">
    <property type="protein sequence ID" value="ES5_v2.g16163.t1"/>
    <property type="gene ID" value="ES5_v2.g16163"/>
</dbReference>
<evidence type="ECO:0000313" key="1">
    <source>
        <dbReference type="Proteomes" id="UP000887579"/>
    </source>
</evidence>
<protein>
    <submittedName>
        <fullName evidence="2">Uncharacterized protein</fullName>
    </submittedName>
</protein>
<accession>A0AC34FGB3</accession>
<name>A0AC34FGB3_9BILA</name>
<dbReference type="Proteomes" id="UP000887579">
    <property type="component" value="Unplaced"/>
</dbReference>
<evidence type="ECO:0000313" key="2">
    <source>
        <dbReference type="WBParaSite" id="ES5_v2.g16163.t1"/>
    </source>
</evidence>
<reference evidence="2" key="1">
    <citation type="submission" date="2022-11" db="UniProtKB">
        <authorList>
            <consortium name="WormBaseParasite"/>
        </authorList>
    </citation>
    <scope>IDENTIFICATION</scope>
</reference>
<sequence>MAFHFVTNKNLTLTSLLIASNITPSLANDVLIIMVQENELNTVELQGENVFRIVHRKKICYQDEYDSKKICADILENGYPMKIILSNLKTSPKRDKMVADLKAGFATPKLIVFENFKRNPCKTVHELTKSCQSWRGKNPYFAVVQSCRNFVVGKYNSSKKREPCNKDIW</sequence>
<proteinExistence type="predicted"/>